<evidence type="ECO:0000259" key="1">
    <source>
        <dbReference type="Pfam" id="PF22772"/>
    </source>
</evidence>
<evidence type="ECO:0000313" key="3">
    <source>
        <dbReference type="Proteomes" id="UP000294555"/>
    </source>
</evidence>
<dbReference type="InterPro" id="IPR055050">
    <property type="entry name" value="WsaF_C"/>
</dbReference>
<evidence type="ECO:0000313" key="2">
    <source>
        <dbReference type="EMBL" id="TCL05504.1"/>
    </source>
</evidence>
<protein>
    <submittedName>
        <fullName evidence="2">Glycosyl transferase family 1</fullName>
    </submittedName>
</protein>
<organism evidence="2 3">
    <name type="scientific">Sodalis ligni</name>
    <dbReference type="NCBI Taxonomy" id="2697027"/>
    <lineage>
        <taxon>Bacteria</taxon>
        <taxon>Pseudomonadati</taxon>
        <taxon>Pseudomonadota</taxon>
        <taxon>Gammaproteobacteria</taxon>
        <taxon>Enterobacterales</taxon>
        <taxon>Bruguierivoracaceae</taxon>
        <taxon>Sodalis</taxon>
    </lineage>
</organism>
<dbReference type="Proteomes" id="UP000294555">
    <property type="component" value="Unassembled WGS sequence"/>
</dbReference>
<name>A0A4R1ND76_9GAMM</name>
<dbReference type="AlphaFoldDB" id="A0A4R1ND76"/>
<comment type="caution">
    <text evidence="2">The sequence shown here is derived from an EMBL/GenBank/DDBJ whole genome shotgun (WGS) entry which is preliminary data.</text>
</comment>
<sequence length="454" mass="51735">MISQDILLLSKANNIIMNDKIKLFMQYAKEFGWGNAVIFALFKQFPRFFVLLHQKVNAGHHCVWPGMTNLDPEMTYGTVLDYKSWTEYGGTVVPVANKDPRPAFIWFVPDWTNVWGGGHYTLFRFANHFARFDTRNIIFIHDNRRHHSVKHLQEELMSALPDCQLEVMIDPALLPSCAAAIATTWQSAYDVRAFEFTNKKFYFMQDYESLFYAYGTTSMQANATYGFGFIGITGGGWLKQCYESHGGRARNFLFAADRQIFHPPRVKDYRVREKVSRLFFYGRPSTERRCFDLGMAALKKIAERFPDVEIVIAGLDLQARPPFPATLMGNLTLKETGDLYRTCDIGMAFSGTNLSYLPVELMASGVPVICNNGPHVEWHCRHGINACLADPVPQAMLEAFSALYHDRSLRQRLADGGLATMAPLSWEQQMDGIYRYVMENLDSAVMTPREEPVS</sequence>
<dbReference type="Gene3D" id="3.40.50.2000">
    <property type="entry name" value="Glycogen Phosphorylase B"/>
    <property type="match status" value="1"/>
</dbReference>
<keyword evidence="3" id="KW-1185">Reference proteome</keyword>
<dbReference type="Pfam" id="PF22772">
    <property type="entry name" value="WsaF_C"/>
    <property type="match status" value="1"/>
</dbReference>
<proteinExistence type="predicted"/>
<gene>
    <name evidence="2" type="ORF">EZJ58_3693</name>
</gene>
<feature type="domain" description="WsaF C-terminal" evidence="1">
    <location>
        <begin position="277"/>
        <end position="376"/>
    </location>
</feature>
<accession>A0A4R1ND76</accession>
<dbReference type="Gene3D" id="3.40.50.11090">
    <property type="match status" value="1"/>
</dbReference>
<dbReference type="CDD" id="cd03801">
    <property type="entry name" value="GT4_PimA-like"/>
    <property type="match status" value="1"/>
</dbReference>
<dbReference type="SUPFAM" id="SSF53756">
    <property type="entry name" value="UDP-Glycosyltransferase/glycogen phosphorylase"/>
    <property type="match status" value="1"/>
</dbReference>
<dbReference type="EMBL" id="SJOI01000001">
    <property type="protein sequence ID" value="TCL05504.1"/>
    <property type="molecule type" value="Genomic_DNA"/>
</dbReference>
<keyword evidence="2" id="KW-0808">Transferase</keyword>
<reference evidence="2 3" key="1">
    <citation type="submission" date="2019-02" db="EMBL/GenBank/DDBJ databases">
        <title>Investigation of anaerobic lignin degradation for improved lignocellulosic biofuels.</title>
        <authorList>
            <person name="Deangelis K."/>
        </authorList>
    </citation>
    <scope>NUCLEOTIDE SEQUENCE [LARGE SCALE GENOMIC DNA]</scope>
    <source>
        <strain evidence="2 3">159R</strain>
    </source>
</reference>
<dbReference type="GO" id="GO:0016740">
    <property type="term" value="F:transferase activity"/>
    <property type="evidence" value="ECO:0007669"/>
    <property type="project" value="UniProtKB-KW"/>
</dbReference>